<name>A0ABR2FF18_9ROSI</name>
<sequence>MYNILQQEGLSKVIGSNLEESGSYLPITAAAALLRNTFAPIFHSRSLLSPPSLLCIYIISFLFNSFAQRDLLLFSVSASPASFDSHGS</sequence>
<organism evidence="1 2">
    <name type="scientific">Hibiscus sabdariffa</name>
    <name type="common">roselle</name>
    <dbReference type="NCBI Taxonomy" id="183260"/>
    <lineage>
        <taxon>Eukaryota</taxon>
        <taxon>Viridiplantae</taxon>
        <taxon>Streptophyta</taxon>
        <taxon>Embryophyta</taxon>
        <taxon>Tracheophyta</taxon>
        <taxon>Spermatophyta</taxon>
        <taxon>Magnoliopsida</taxon>
        <taxon>eudicotyledons</taxon>
        <taxon>Gunneridae</taxon>
        <taxon>Pentapetalae</taxon>
        <taxon>rosids</taxon>
        <taxon>malvids</taxon>
        <taxon>Malvales</taxon>
        <taxon>Malvaceae</taxon>
        <taxon>Malvoideae</taxon>
        <taxon>Hibiscus</taxon>
    </lineage>
</organism>
<comment type="caution">
    <text evidence="1">The sequence shown here is derived from an EMBL/GenBank/DDBJ whole genome shotgun (WGS) entry which is preliminary data.</text>
</comment>
<proteinExistence type="predicted"/>
<gene>
    <name evidence="1" type="ORF">V6N12_069829</name>
</gene>
<dbReference type="EMBL" id="JBBPBM010000006">
    <property type="protein sequence ID" value="KAK8579505.1"/>
    <property type="molecule type" value="Genomic_DNA"/>
</dbReference>
<dbReference type="Proteomes" id="UP001472677">
    <property type="component" value="Unassembled WGS sequence"/>
</dbReference>
<reference evidence="1 2" key="1">
    <citation type="journal article" date="2024" name="G3 (Bethesda)">
        <title>Genome assembly of Hibiscus sabdariffa L. provides insights into metabolisms of medicinal natural products.</title>
        <authorList>
            <person name="Kim T."/>
        </authorList>
    </citation>
    <scope>NUCLEOTIDE SEQUENCE [LARGE SCALE GENOMIC DNA]</scope>
    <source>
        <strain evidence="1">TK-2024</strain>
        <tissue evidence="1">Old leaves</tissue>
    </source>
</reference>
<protein>
    <submittedName>
        <fullName evidence="1">Uncharacterized protein</fullName>
    </submittedName>
</protein>
<evidence type="ECO:0000313" key="2">
    <source>
        <dbReference type="Proteomes" id="UP001472677"/>
    </source>
</evidence>
<evidence type="ECO:0000313" key="1">
    <source>
        <dbReference type="EMBL" id="KAK8579505.1"/>
    </source>
</evidence>
<keyword evidence="2" id="KW-1185">Reference proteome</keyword>
<accession>A0ABR2FF18</accession>